<evidence type="ECO:0000313" key="2">
    <source>
        <dbReference type="EMBL" id="SVA92746.1"/>
    </source>
</evidence>
<evidence type="ECO:0000256" key="1">
    <source>
        <dbReference type="SAM" id="MobiDB-lite"/>
    </source>
</evidence>
<accession>A0A381ZU10</accession>
<gene>
    <name evidence="2" type="ORF">METZ01_LOCUS145600</name>
</gene>
<feature type="non-terminal residue" evidence="2">
    <location>
        <position position="135"/>
    </location>
</feature>
<feature type="non-terminal residue" evidence="2">
    <location>
        <position position="1"/>
    </location>
</feature>
<name>A0A381ZU10_9ZZZZ</name>
<feature type="region of interest" description="Disordered" evidence="1">
    <location>
        <begin position="27"/>
        <end position="46"/>
    </location>
</feature>
<dbReference type="AlphaFoldDB" id="A0A381ZU10"/>
<dbReference type="EMBL" id="UINC01022662">
    <property type="protein sequence ID" value="SVA92746.1"/>
    <property type="molecule type" value="Genomic_DNA"/>
</dbReference>
<protein>
    <submittedName>
        <fullName evidence="2">Uncharacterized protein</fullName>
    </submittedName>
</protein>
<proteinExistence type="predicted"/>
<sequence>SSATIGAMPVPVPPPRPAVTKTRSAPPTILEMTSRPASAQRRPVMGSPPAPSPLVMCLPTSSFCCALVWSRCCLSVLMATVMAPSTPMCVIRFIVLLPEPPQPQTRIRGSGVPKDSSSWSMRAVGILPSGIWSIA</sequence>
<reference evidence="2" key="1">
    <citation type="submission" date="2018-05" db="EMBL/GenBank/DDBJ databases">
        <authorList>
            <person name="Lanie J.A."/>
            <person name="Ng W.-L."/>
            <person name="Kazmierczak K.M."/>
            <person name="Andrzejewski T.M."/>
            <person name="Davidsen T.M."/>
            <person name="Wayne K.J."/>
            <person name="Tettelin H."/>
            <person name="Glass J.I."/>
            <person name="Rusch D."/>
            <person name="Podicherti R."/>
            <person name="Tsui H.-C.T."/>
            <person name="Winkler M.E."/>
        </authorList>
    </citation>
    <scope>NUCLEOTIDE SEQUENCE</scope>
</reference>
<feature type="region of interest" description="Disordered" evidence="1">
    <location>
        <begin position="1"/>
        <end position="22"/>
    </location>
</feature>
<organism evidence="2">
    <name type="scientific">marine metagenome</name>
    <dbReference type="NCBI Taxonomy" id="408172"/>
    <lineage>
        <taxon>unclassified sequences</taxon>
        <taxon>metagenomes</taxon>
        <taxon>ecological metagenomes</taxon>
    </lineage>
</organism>